<accession>A8VRH1</accession>
<dbReference type="InterPro" id="IPR010987">
    <property type="entry name" value="Glutathione-S-Trfase_C-like"/>
</dbReference>
<dbReference type="PRINTS" id="PR01266">
    <property type="entry name" value="GSTRNSFRASEA"/>
</dbReference>
<dbReference type="SFLD" id="SFLDG01205">
    <property type="entry name" value="AMPS.1"/>
    <property type="match status" value="1"/>
</dbReference>
<dbReference type="InterPro" id="IPR050213">
    <property type="entry name" value="GST_superfamily"/>
</dbReference>
<sequence length="220" mass="25245">MAGRVVLTYFDGRGKMEPIRWLLAAAEVEFEEVFLKTREQYEKLLSDGDLMFQQVPLVEIDGMKLIQTKAILKYIAEKYNLHGKDLKDKAMINMYSEGLLDLMEMMMILPFTSDKKPKLDNIETKAKQRYMPVFEKALSGPVYLVGGKLSCADVQLLECTLMLEEKFPGILSDFPNVKSFQGRMSRVPALSKFLQPGSKRKPQPDDVYVKTVMEVLRLKF</sequence>
<protein>
    <recommendedName>
        <fullName evidence="2">glutathione transferase</fullName>
        <ecNumber evidence="2">2.5.1.18</ecNumber>
    </recommendedName>
</protein>
<dbReference type="SFLD" id="SFLDG00363">
    <property type="entry name" value="AMPS_(cytGST):_Alpha-__Mu-__Pi"/>
    <property type="match status" value="1"/>
</dbReference>
<dbReference type="Pfam" id="PF02798">
    <property type="entry name" value="GST_N"/>
    <property type="match status" value="1"/>
</dbReference>
<dbReference type="Gene3D" id="1.20.1050.10">
    <property type="match status" value="1"/>
</dbReference>
<dbReference type="EC" id="2.5.1.18" evidence="2"/>
<dbReference type="PROSITE" id="PS50405">
    <property type="entry name" value="GST_CTER"/>
    <property type="match status" value="1"/>
</dbReference>
<comment type="similarity">
    <text evidence="1">Belongs to the GST superfamily. Alpha family.</text>
</comment>
<dbReference type="InterPro" id="IPR004045">
    <property type="entry name" value="Glutathione_S-Trfase_N"/>
</dbReference>
<feature type="domain" description="GST N-terminal" evidence="4">
    <location>
        <begin position="3"/>
        <end position="83"/>
    </location>
</feature>
<evidence type="ECO:0000256" key="3">
    <source>
        <dbReference type="ARBA" id="ARBA00022679"/>
    </source>
</evidence>
<proteinExistence type="evidence at transcript level"/>
<dbReference type="InterPro" id="IPR036282">
    <property type="entry name" value="Glutathione-S-Trfase_C_sf"/>
</dbReference>
<organism evidence="6">
    <name type="scientific">Paralichthys olivaceus</name>
    <name type="common">Bastard halibut</name>
    <name type="synonym">Hippoglossus olivaceus</name>
    <dbReference type="NCBI Taxonomy" id="8255"/>
    <lineage>
        <taxon>Eukaryota</taxon>
        <taxon>Metazoa</taxon>
        <taxon>Chordata</taxon>
        <taxon>Craniata</taxon>
        <taxon>Vertebrata</taxon>
        <taxon>Euteleostomi</taxon>
        <taxon>Actinopterygii</taxon>
        <taxon>Neopterygii</taxon>
        <taxon>Teleostei</taxon>
        <taxon>Neoteleostei</taxon>
        <taxon>Acanthomorphata</taxon>
        <taxon>Carangaria</taxon>
        <taxon>Pleuronectiformes</taxon>
        <taxon>Pleuronectoidei</taxon>
        <taxon>Paralichthyidae</taxon>
        <taxon>Paralichthys</taxon>
    </lineage>
</organism>
<dbReference type="SFLD" id="SFLDS00019">
    <property type="entry name" value="Glutathione_Transferase_(cytos"/>
    <property type="match status" value="1"/>
</dbReference>
<dbReference type="InterPro" id="IPR004046">
    <property type="entry name" value="GST_C"/>
</dbReference>
<dbReference type="PANTHER" id="PTHR11571">
    <property type="entry name" value="GLUTATHIONE S-TRANSFERASE"/>
    <property type="match status" value="1"/>
</dbReference>
<keyword evidence="3 6" id="KW-0808">Transferase</keyword>
<evidence type="ECO:0000313" key="6">
    <source>
        <dbReference type="EMBL" id="ABW24669.1"/>
    </source>
</evidence>
<dbReference type="Pfam" id="PF14497">
    <property type="entry name" value="GST_C_3"/>
    <property type="match status" value="1"/>
</dbReference>
<name>A8VRH1_PAROL</name>
<reference evidence="6" key="1">
    <citation type="journal article" date="2008" name="Comp. Biochem. Physiol., Part A Mol. Integr. Physiol.">
        <title>Molecular characterization and mRNA expression of glutathione peroxidase and glutathione S-transferase during osmotic stress in olive flounder (Paralichthys olivaceus).</title>
        <authorList>
            <person name="Choi C.Y."/>
            <person name="An K.W."/>
            <person name="An M.I."/>
        </authorList>
    </citation>
    <scope>NUCLEOTIDE SEQUENCE</scope>
</reference>
<dbReference type="Gene3D" id="3.40.30.10">
    <property type="entry name" value="Glutaredoxin"/>
    <property type="match status" value="1"/>
</dbReference>
<dbReference type="SUPFAM" id="SSF47616">
    <property type="entry name" value="GST C-terminal domain-like"/>
    <property type="match status" value="1"/>
</dbReference>
<dbReference type="InterPro" id="IPR003080">
    <property type="entry name" value="GST_alpha"/>
</dbReference>
<evidence type="ECO:0000256" key="2">
    <source>
        <dbReference type="ARBA" id="ARBA00012452"/>
    </source>
</evidence>
<dbReference type="PANTHER" id="PTHR11571:SF230">
    <property type="entry name" value="GLUTATHIONE TRANSFERASE"/>
    <property type="match status" value="1"/>
</dbReference>
<dbReference type="InterPro" id="IPR036249">
    <property type="entry name" value="Thioredoxin-like_sf"/>
</dbReference>
<evidence type="ECO:0000256" key="1">
    <source>
        <dbReference type="ARBA" id="ARBA00011055"/>
    </source>
</evidence>
<dbReference type="InterPro" id="IPR040079">
    <property type="entry name" value="Glutathione_S-Trfase"/>
</dbReference>
<dbReference type="AlphaFoldDB" id="A8VRH1"/>
<dbReference type="PROSITE" id="PS50404">
    <property type="entry name" value="GST_NTER"/>
    <property type="match status" value="1"/>
</dbReference>
<feature type="domain" description="GST C-terminal" evidence="5">
    <location>
        <begin position="85"/>
        <end position="205"/>
    </location>
</feature>
<dbReference type="SUPFAM" id="SSF52833">
    <property type="entry name" value="Thioredoxin-like"/>
    <property type="match status" value="1"/>
</dbReference>
<evidence type="ECO:0000259" key="5">
    <source>
        <dbReference type="PROSITE" id="PS50405"/>
    </source>
</evidence>
<dbReference type="FunFam" id="1.20.1050.10:FF:000005">
    <property type="entry name" value="Glutathione S-transferase A1"/>
    <property type="match status" value="1"/>
</dbReference>
<dbReference type="GO" id="GO:0006749">
    <property type="term" value="P:glutathione metabolic process"/>
    <property type="evidence" value="ECO:0007669"/>
    <property type="project" value="TreeGrafter"/>
</dbReference>
<dbReference type="GO" id="GO:0004364">
    <property type="term" value="F:glutathione transferase activity"/>
    <property type="evidence" value="ECO:0007669"/>
    <property type="project" value="UniProtKB-EC"/>
</dbReference>
<dbReference type="EMBL" id="EU182592">
    <property type="protein sequence ID" value="ABW24669.1"/>
    <property type="molecule type" value="mRNA"/>
</dbReference>
<evidence type="ECO:0000259" key="4">
    <source>
        <dbReference type="PROSITE" id="PS50404"/>
    </source>
</evidence>